<dbReference type="GO" id="GO:0006796">
    <property type="term" value="P:phosphate-containing compound metabolic process"/>
    <property type="evidence" value="ECO:0007669"/>
    <property type="project" value="UniProtKB-ARBA"/>
</dbReference>
<dbReference type="PANTHER" id="PTHR10584">
    <property type="entry name" value="SUGAR KINASE"/>
    <property type="match status" value="1"/>
</dbReference>
<evidence type="ECO:0000313" key="4">
    <source>
        <dbReference type="EMBL" id="NYD73969.1"/>
    </source>
</evidence>
<accession>A0A852SXY4</accession>
<evidence type="ECO:0000313" key="5">
    <source>
        <dbReference type="Proteomes" id="UP000589620"/>
    </source>
</evidence>
<dbReference type="SUPFAM" id="SSF53613">
    <property type="entry name" value="Ribokinase-like"/>
    <property type="match status" value="1"/>
</dbReference>
<name>A0A852SXY4_9MICO</name>
<sequence>MADGRLIFTGTVVVDLLLTVDALPERGGDVLASSAGMAAGGGFNVMAAAARDGADVVFAGRSGSGPFGEVVAEALWREGISVANPPLDGVDNGYCVVLVDSAAERTLVTAPGAEGMLSRADLDAVQPRAADVVYVSGYSLAHPGSGPAVAGWLTALGPETRVVFDPSPLVGALNPELLETTLRRTDVLSANAREARLLRTHAHPAPAAGSLRGSLREGGVAVVRDGSSGCWVATDDPAPAHLPAFPVDAVDTTGAGDAFGGVLAAALARGATPLDAARRANAAAAIAVTRRGPATAPTAAETDALLATG</sequence>
<comment type="caution">
    <text evidence="4">The sequence shown here is derived from an EMBL/GenBank/DDBJ whole genome shotgun (WGS) entry which is preliminary data.</text>
</comment>
<keyword evidence="5" id="KW-1185">Reference proteome</keyword>
<dbReference type="InterPro" id="IPR029056">
    <property type="entry name" value="Ribokinase-like"/>
</dbReference>
<dbReference type="AlphaFoldDB" id="A0A852SXY4"/>
<reference evidence="4 5" key="1">
    <citation type="submission" date="2020-07" db="EMBL/GenBank/DDBJ databases">
        <title>Sequencing the genomes of 1000 actinobacteria strains.</title>
        <authorList>
            <person name="Klenk H.-P."/>
        </authorList>
    </citation>
    <scope>NUCLEOTIDE SEQUENCE [LARGE SCALE GENOMIC DNA]</scope>
    <source>
        <strain evidence="4 5">DSM 23871</strain>
    </source>
</reference>
<dbReference type="PRINTS" id="PR00990">
    <property type="entry name" value="RIBOKINASE"/>
</dbReference>
<dbReference type="Pfam" id="PF00294">
    <property type="entry name" value="PfkB"/>
    <property type="match status" value="1"/>
</dbReference>
<keyword evidence="2 4" id="KW-0418">Kinase</keyword>
<dbReference type="GO" id="GO:0016301">
    <property type="term" value="F:kinase activity"/>
    <property type="evidence" value="ECO:0007669"/>
    <property type="project" value="UniProtKB-KW"/>
</dbReference>
<evidence type="ECO:0000256" key="2">
    <source>
        <dbReference type="ARBA" id="ARBA00022777"/>
    </source>
</evidence>
<evidence type="ECO:0000256" key="1">
    <source>
        <dbReference type="ARBA" id="ARBA00022679"/>
    </source>
</evidence>
<keyword evidence="1" id="KW-0808">Transferase</keyword>
<dbReference type="RefSeq" id="WP_179455666.1">
    <property type="nucleotide sequence ID" value="NZ_BAAAPX010000001.1"/>
</dbReference>
<dbReference type="InterPro" id="IPR011611">
    <property type="entry name" value="PfkB_dom"/>
</dbReference>
<dbReference type="PANTHER" id="PTHR10584:SF167">
    <property type="entry name" value="PFKB DOMAIN PROTEIN"/>
    <property type="match status" value="1"/>
</dbReference>
<evidence type="ECO:0000259" key="3">
    <source>
        <dbReference type="Pfam" id="PF00294"/>
    </source>
</evidence>
<protein>
    <submittedName>
        <fullName evidence="4">Sugar/nucleoside kinase (Ribokinase family)</fullName>
    </submittedName>
</protein>
<proteinExistence type="predicted"/>
<feature type="domain" description="Carbohydrate kinase PfkB" evidence="3">
    <location>
        <begin position="7"/>
        <end position="296"/>
    </location>
</feature>
<dbReference type="Proteomes" id="UP000589620">
    <property type="component" value="Unassembled WGS sequence"/>
</dbReference>
<dbReference type="EMBL" id="JACCBJ010000001">
    <property type="protein sequence ID" value="NYD73969.1"/>
    <property type="molecule type" value="Genomic_DNA"/>
</dbReference>
<gene>
    <name evidence="4" type="ORF">BJ963_001488</name>
</gene>
<dbReference type="InterPro" id="IPR002139">
    <property type="entry name" value="Ribo/fructo_kinase"/>
</dbReference>
<dbReference type="Gene3D" id="3.40.1190.20">
    <property type="match status" value="1"/>
</dbReference>
<organism evidence="4 5">
    <name type="scientific">Leifsonia soli</name>
    <dbReference type="NCBI Taxonomy" id="582665"/>
    <lineage>
        <taxon>Bacteria</taxon>
        <taxon>Bacillati</taxon>
        <taxon>Actinomycetota</taxon>
        <taxon>Actinomycetes</taxon>
        <taxon>Micrococcales</taxon>
        <taxon>Microbacteriaceae</taxon>
        <taxon>Leifsonia</taxon>
    </lineage>
</organism>